<dbReference type="SUPFAM" id="SSF46785">
    <property type="entry name" value="Winged helix' DNA-binding domain"/>
    <property type="match status" value="1"/>
</dbReference>
<evidence type="ECO:0000256" key="1">
    <source>
        <dbReference type="ARBA" id="ARBA00008361"/>
    </source>
</evidence>
<dbReference type="Gene3D" id="1.10.10.10">
    <property type="entry name" value="Winged helix-like DNA-binding domain superfamily/Winged helix DNA-binding domain"/>
    <property type="match status" value="1"/>
</dbReference>
<dbReference type="Gene3D" id="3.40.50.150">
    <property type="entry name" value="Vaccinia Virus protein VP39"/>
    <property type="match status" value="1"/>
</dbReference>
<dbReference type="Proteomes" id="UP000019151">
    <property type="component" value="Chromosome"/>
</dbReference>
<dbReference type="Pfam" id="PF08241">
    <property type="entry name" value="Methyltransf_11"/>
    <property type="match status" value="1"/>
</dbReference>
<evidence type="ECO:0000259" key="4">
    <source>
        <dbReference type="PROSITE" id="PS50987"/>
    </source>
</evidence>
<organism evidence="5 6">
    <name type="scientific">Gemmatirosa kalamazoonensis</name>
    <dbReference type="NCBI Taxonomy" id="861299"/>
    <lineage>
        <taxon>Bacteria</taxon>
        <taxon>Pseudomonadati</taxon>
        <taxon>Gemmatimonadota</taxon>
        <taxon>Gemmatimonadia</taxon>
        <taxon>Gemmatimonadales</taxon>
        <taxon>Gemmatimonadaceae</taxon>
        <taxon>Gemmatirosa</taxon>
    </lineage>
</organism>
<evidence type="ECO:0000256" key="3">
    <source>
        <dbReference type="ARBA" id="ARBA00022679"/>
    </source>
</evidence>
<dbReference type="STRING" id="861299.J421_2861"/>
<dbReference type="eggNOG" id="COG2226">
    <property type="taxonomic scope" value="Bacteria"/>
</dbReference>
<keyword evidence="3 5" id="KW-0808">Transferase</keyword>
<comment type="similarity">
    <text evidence="1">Belongs to the methyltransferase superfamily.</text>
</comment>
<dbReference type="InterPro" id="IPR051052">
    <property type="entry name" value="Diverse_substrate_MTase"/>
</dbReference>
<dbReference type="GO" id="GO:0003700">
    <property type="term" value="F:DNA-binding transcription factor activity"/>
    <property type="evidence" value="ECO:0007669"/>
    <property type="project" value="InterPro"/>
</dbReference>
<dbReference type="PANTHER" id="PTHR44942:SF4">
    <property type="entry name" value="METHYLTRANSFERASE TYPE 11 DOMAIN-CONTAINING PROTEIN"/>
    <property type="match status" value="1"/>
</dbReference>
<dbReference type="InterPro" id="IPR001845">
    <property type="entry name" value="HTH_ArsR_DNA-bd_dom"/>
</dbReference>
<dbReference type="OrthoDB" id="9772751at2"/>
<dbReference type="eggNOG" id="COG0640">
    <property type="taxonomic scope" value="Bacteria"/>
</dbReference>
<sequence length="312" mass="33412">MAAPPVLDHLAALADPIRGRLLLVLERNELAVTELAGALALPQSTVSRHLKTLADAGWVTARTEGTSRRYRMAAQLDDPAQAVWSAVRAPLAAHPDAATDAARLAALLLVRRAAYFSAATRWDRTRAELFGTRVDQSAFLALLDPDAVVGDLGCGLGATTDAVAPFVRRVIAVDDSPAMLAEARRRLDGRANVELREGSLELLPLDDGELDAALILLALHYSADPARVLGEALRALRPGGRLVVVDMLPHDREAYRAEMGHVWLGFDPSRVESWMRAAGADAVRIVPLLHDPAAKGPPLFAASARRALSPAR</sequence>
<dbReference type="Pfam" id="PF01022">
    <property type="entry name" value="HTH_5"/>
    <property type="match status" value="1"/>
</dbReference>
<dbReference type="KEGG" id="gba:J421_2861"/>
<dbReference type="NCBIfam" id="NF033788">
    <property type="entry name" value="HTH_metalloreg"/>
    <property type="match status" value="1"/>
</dbReference>
<proteinExistence type="inferred from homology"/>
<dbReference type="InterPro" id="IPR013216">
    <property type="entry name" value="Methyltransf_11"/>
</dbReference>
<evidence type="ECO:0000313" key="5">
    <source>
        <dbReference type="EMBL" id="AHG90398.1"/>
    </source>
</evidence>
<dbReference type="CDD" id="cd00090">
    <property type="entry name" value="HTH_ARSR"/>
    <property type="match status" value="1"/>
</dbReference>
<dbReference type="InterPro" id="IPR029063">
    <property type="entry name" value="SAM-dependent_MTases_sf"/>
</dbReference>
<dbReference type="AlphaFoldDB" id="W0RLT1"/>
<evidence type="ECO:0000313" key="6">
    <source>
        <dbReference type="Proteomes" id="UP000019151"/>
    </source>
</evidence>
<dbReference type="PANTHER" id="PTHR44942">
    <property type="entry name" value="METHYLTRANSF_11 DOMAIN-CONTAINING PROTEIN"/>
    <property type="match status" value="1"/>
</dbReference>
<dbReference type="PRINTS" id="PR00778">
    <property type="entry name" value="HTHARSR"/>
</dbReference>
<dbReference type="EMBL" id="CP007128">
    <property type="protein sequence ID" value="AHG90398.1"/>
    <property type="molecule type" value="Genomic_DNA"/>
</dbReference>
<dbReference type="InterPro" id="IPR036390">
    <property type="entry name" value="WH_DNA-bd_sf"/>
</dbReference>
<reference evidence="5 6" key="1">
    <citation type="journal article" date="2014" name="Genome Announc.">
        <title>Genome Sequence and Methylome of Soil Bacterium Gemmatirosa kalamazoonensis KBS708T, a Member of the Rarely Cultivated Gemmatimonadetes Phylum.</title>
        <authorList>
            <person name="Debruyn J.M."/>
            <person name="Radosevich M."/>
            <person name="Wommack K.E."/>
            <person name="Polson S.W."/>
            <person name="Hauser L.J."/>
            <person name="Fawaz M.N."/>
            <person name="Korlach J."/>
            <person name="Tsai Y.C."/>
        </authorList>
    </citation>
    <scope>NUCLEOTIDE SEQUENCE [LARGE SCALE GENOMIC DNA]</scope>
    <source>
        <strain evidence="5 6">KBS708</strain>
    </source>
</reference>
<dbReference type="GO" id="GO:0008757">
    <property type="term" value="F:S-adenosylmethionine-dependent methyltransferase activity"/>
    <property type="evidence" value="ECO:0007669"/>
    <property type="project" value="InterPro"/>
</dbReference>
<keyword evidence="2 5" id="KW-0489">Methyltransferase</keyword>
<accession>W0RLT1</accession>
<protein>
    <submittedName>
        <fullName evidence="5">Methyltransferase type 11</fullName>
    </submittedName>
</protein>
<dbReference type="HOGENOM" id="CLU_063642_1_0_0"/>
<dbReference type="CDD" id="cd02440">
    <property type="entry name" value="AdoMet_MTases"/>
    <property type="match status" value="1"/>
</dbReference>
<dbReference type="GO" id="GO:0032259">
    <property type="term" value="P:methylation"/>
    <property type="evidence" value="ECO:0007669"/>
    <property type="project" value="UniProtKB-KW"/>
</dbReference>
<dbReference type="RefSeq" id="WP_025411867.1">
    <property type="nucleotide sequence ID" value="NZ_CP007128.1"/>
</dbReference>
<dbReference type="InParanoid" id="W0RLT1"/>
<gene>
    <name evidence="5" type="ORF">J421_2861</name>
</gene>
<dbReference type="SMART" id="SM00418">
    <property type="entry name" value="HTH_ARSR"/>
    <property type="match status" value="1"/>
</dbReference>
<name>W0RLT1_9BACT</name>
<dbReference type="PROSITE" id="PS50987">
    <property type="entry name" value="HTH_ARSR_2"/>
    <property type="match status" value="1"/>
</dbReference>
<dbReference type="InterPro" id="IPR011991">
    <property type="entry name" value="ArsR-like_HTH"/>
</dbReference>
<feature type="domain" description="HTH arsR-type" evidence="4">
    <location>
        <begin position="1"/>
        <end position="91"/>
    </location>
</feature>
<dbReference type="InterPro" id="IPR036388">
    <property type="entry name" value="WH-like_DNA-bd_sf"/>
</dbReference>
<dbReference type="SUPFAM" id="SSF53335">
    <property type="entry name" value="S-adenosyl-L-methionine-dependent methyltransferases"/>
    <property type="match status" value="1"/>
</dbReference>
<keyword evidence="6" id="KW-1185">Reference proteome</keyword>
<evidence type="ECO:0000256" key="2">
    <source>
        <dbReference type="ARBA" id="ARBA00022603"/>
    </source>
</evidence>